<evidence type="ECO:0000256" key="10">
    <source>
        <dbReference type="ARBA" id="ARBA00022617"/>
    </source>
</evidence>
<evidence type="ECO:0000256" key="17">
    <source>
        <dbReference type="SAM" id="Phobius"/>
    </source>
</evidence>
<keyword evidence="11 17" id="KW-0812">Transmembrane</keyword>
<keyword evidence="14 17" id="KW-1133">Transmembrane helix</keyword>
<dbReference type="SUPFAM" id="SSF81343">
    <property type="entry name" value="Fumarate reductase respiratory complex transmembrane subunits"/>
    <property type="match status" value="1"/>
</dbReference>
<comment type="caution">
    <text evidence="18">The sequence shown here is derived from an EMBL/GenBank/DDBJ whole genome shotgun (WGS) entry which is preliminary data.</text>
</comment>
<keyword evidence="7" id="KW-1003">Cell membrane</keyword>
<keyword evidence="15" id="KW-0408">Iron</keyword>
<proteinExistence type="predicted"/>
<gene>
    <name evidence="18" type="primary">sdhD</name>
    <name evidence="18" type="ORF">GCM10007907_19620</name>
</gene>
<evidence type="ECO:0000256" key="3">
    <source>
        <dbReference type="ARBA" id="ARBA00004429"/>
    </source>
</evidence>
<name>A0ABQ5YDW7_9NEIS</name>
<accession>A0ABQ5YDW7</accession>
<sequence>MVNRHVVGAHYGLRDWLLQRVTAVVMLVYTVGLLAFLILAAGASYDSWKALFACTWVQVLSTVTILALLLHAWVGVRDIWMDYVQPLGLRLTLHVLTILYLIGSFVYAVKVVWGV</sequence>
<keyword evidence="13" id="KW-0249">Electron transport</keyword>
<evidence type="ECO:0000256" key="1">
    <source>
        <dbReference type="ARBA" id="ARBA00001971"/>
    </source>
</evidence>
<evidence type="ECO:0000256" key="12">
    <source>
        <dbReference type="ARBA" id="ARBA00022723"/>
    </source>
</evidence>
<comment type="function">
    <text evidence="2">Membrane-anchoring subunit of succinate dehydrogenase (SDH).</text>
</comment>
<dbReference type="Pfam" id="PF01127">
    <property type="entry name" value="Sdh_cyt"/>
    <property type="match status" value="1"/>
</dbReference>
<dbReference type="PIRSF" id="PIRSF000169">
    <property type="entry name" value="SDH_D"/>
    <property type="match status" value="1"/>
</dbReference>
<evidence type="ECO:0000256" key="5">
    <source>
        <dbReference type="ARBA" id="ARBA00019425"/>
    </source>
</evidence>
<feature type="transmembrane region" description="Helical" evidence="17">
    <location>
        <begin position="87"/>
        <end position="109"/>
    </location>
</feature>
<evidence type="ECO:0000256" key="13">
    <source>
        <dbReference type="ARBA" id="ARBA00022982"/>
    </source>
</evidence>
<dbReference type="InterPro" id="IPR034804">
    <property type="entry name" value="SQR/QFR_C/D"/>
</dbReference>
<evidence type="ECO:0000256" key="15">
    <source>
        <dbReference type="ARBA" id="ARBA00023004"/>
    </source>
</evidence>
<comment type="subcellular location">
    <subcellularLocation>
        <location evidence="3">Cell inner membrane</location>
        <topology evidence="3">Multi-pass membrane protein</topology>
    </subcellularLocation>
</comment>
<feature type="transmembrane region" description="Helical" evidence="17">
    <location>
        <begin position="21"/>
        <end position="44"/>
    </location>
</feature>
<dbReference type="Gene3D" id="1.20.1300.10">
    <property type="entry name" value="Fumarate reductase/succinate dehydrogenase, transmembrane subunit"/>
    <property type="match status" value="1"/>
</dbReference>
<dbReference type="RefSeq" id="WP_284196283.1">
    <property type="nucleotide sequence ID" value="NZ_BSOG01000002.1"/>
</dbReference>
<feature type="transmembrane region" description="Helical" evidence="17">
    <location>
        <begin position="50"/>
        <end position="75"/>
    </location>
</feature>
<keyword evidence="12" id="KW-0479">Metal-binding</keyword>
<dbReference type="Proteomes" id="UP001156706">
    <property type="component" value="Unassembled WGS sequence"/>
</dbReference>
<dbReference type="NCBIfam" id="TIGR02968">
    <property type="entry name" value="succ_dehyd_anc"/>
    <property type="match status" value="1"/>
</dbReference>
<keyword evidence="8" id="KW-0997">Cell inner membrane</keyword>
<evidence type="ECO:0000256" key="6">
    <source>
        <dbReference type="ARBA" id="ARBA00022448"/>
    </source>
</evidence>
<reference evidence="19" key="1">
    <citation type="journal article" date="2019" name="Int. J. Syst. Evol. Microbiol.">
        <title>The Global Catalogue of Microorganisms (GCM) 10K type strain sequencing project: providing services to taxonomists for standard genome sequencing and annotation.</title>
        <authorList>
            <consortium name="The Broad Institute Genomics Platform"/>
            <consortium name="The Broad Institute Genome Sequencing Center for Infectious Disease"/>
            <person name="Wu L."/>
            <person name="Ma J."/>
        </authorList>
    </citation>
    <scope>NUCLEOTIDE SEQUENCE [LARGE SCALE GENOMIC DNA]</scope>
    <source>
        <strain evidence="19">NBRC 110044</strain>
    </source>
</reference>
<evidence type="ECO:0000313" key="19">
    <source>
        <dbReference type="Proteomes" id="UP001156706"/>
    </source>
</evidence>
<keyword evidence="10" id="KW-0349">Heme</keyword>
<keyword evidence="9" id="KW-0816">Tricarboxylic acid cycle</keyword>
<evidence type="ECO:0000256" key="14">
    <source>
        <dbReference type="ARBA" id="ARBA00022989"/>
    </source>
</evidence>
<evidence type="ECO:0000256" key="9">
    <source>
        <dbReference type="ARBA" id="ARBA00022532"/>
    </source>
</evidence>
<organism evidence="18 19">
    <name type="scientific">Chitinimonas prasina</name>
    <dbReference type="NCBI Taxonomy" id="1434937"/>
    <lineage>
        <taxon>Bacteria</taxon>
        <taxon>Pseudomonadati</taxon>
        <taxon>Pseudomonadota</taxon>
        <taxon>Betaproteobacteria</taxon>
        <taxon>Neisseriales</taxon>
        <taxon>Chitinibacteraceae</taxon>
        <taxon>Chitinimonas</taxon>
    </lineage>
</organism>
<evidence type="ECO:0000256" key="4">
    <source>
        <dbReference type="ARBA" id="ARBA00005163"/>
    </source>
</evidence>
<dbReference type="PANTHER" id="PTHR38689:SF1">
    <property type="entry name" value="SUCCINATE DEHYDROGENASE HYDROPHOBIC MEMBRANE ANCHOR SUBUNIT"/>
    <property type="match status" value="1"/>
</dbReference>
<keyword evidence="6" id="KW-0813">Transport</keyword>
<keyword evidence="19" id="KW-1185">Reference proteome</keyword>
<evidence type="ECO:0000256" key="7">
    <source>
        <dbReference type="ARBA" id="ARBA00022475"/>
    </source>
</evidence>
<evidence type="ECO:0000256" key="2">
    <source>
        <dbReference type="ARBA" id="ARBA00004050"/>
    </source>
</evidence>
<dbReference type="InterPro" id="IPR000701">
    <property type="entry name" value="SuccDH_FuR_B_TM-su"/>
</dbReference>
<keyword evidence="16 17" id="KW-0472">Membrane</keyword>
<evidence type="ECO:0000313" key="18">
    <source>
        <dbReference type="EMBL" id="GLR13172.1"/>
    </source>
</evidence>
<protein>
    <recommendedName>
        <fullName evidence="5">Succinate dehydrogenase hydrophobic membrane anchor subunit</fullName>
    </recommendedName>
</protein>
<dbReference type="PANTHER" id="PTHR38689">
    <property type="entry name" value="SUCCINATE DEHYDROGENASE HYDROPHOBIC MEMBRANE ANCHOR SUBUNIT"/>
    <property type="match status" value="1"/>
</dbReference>
<evidence type="ECO:0000256" key="11">
    <source>
        <dbReference type="ARBA" id="ARBA00022692"/>
    </source>
</evidence>
<dbReference type="InterPro" id="IPR014312">
    <property type="entry name" value="Succ_DH_anchor"/>
</dbReference>
<evidence type="ECO:0000256" key="8">
    <source>
        <dbReference type="ARBA" id="ARBA00022519"/>
    </source>
</evidence>
<evidence type="ECO:0000256" key="16">
    <source>
        <dbReference type="ARBA" id="ARBA00023136"/>
    </source>
</evidence>
<comment type="cofactor">
    <cofactor evidence="1">
        <name>heme</name>
        <dbReference type="ChEBI" id="CHEBI:30413"/>
    </cofactor>
</comment>
<dbReference type="CDD" id="cd03494">
    <property type="entry name" value="SQR_TypeC_SdhD"/>
    <property type="match status" value="1"/>
</dbReference>
<dbReference type="EMBL" id="BSOG01000002">
    <property type="protein sequence ID" value="GLR13172.1"/>
    <property type="molecule type" value="Genomic_DNA"/>
</dbReference>
<comment type="pathway">
    <text evidence="4">Carbohydrate metabolism; tricarboxylic acid cycle.</text>
</comment>